<protein>
    <submittedName>
        <fullName evidence="2">Uncharacterized protein</fullName>
    </submittedName>
</protein>
<dbReference type="GeneID" id="94289350"/>
<gene>
    <name evidence="2" type="ORF">JKF63_03253</name>
</gene>
<keyword evidence="1" id="KW-0812">Transmembrane</keyword>
<evidence type="ECO:0000313" key="2">
    <source>
        <dbReference type="EMBL" id="KAG5501440.1"/>
    </source>
</evidence>
<proteinExistence type="predicted"/>
<dbReference type="Pfam" id="PF05608">
    <property type="entry name" value="RTE1"/>
    <property type="match status" value="1"/>
</dbReference>
<dbReference type="RefSeq" id="XP_067756063.1">
    <property type="nucleotide sequence ID" value="XM_067899273.1"/>
</dbReference>
<dbReference type="KEGG" id="phet:94289350"/>
<reference evidence="2 3" key="1">
    <citation type="submission" date="2021-02" db="EMBL/GenBank/DDBJ databases">
        <title>Porcisia hertigi Genome sequencing and assembly.</title>
        <authorList>
            <person name="Almutairi H."/>
            <person name="Gatherer D."/>
        </authorList>
    </citation>
    <scope>NUCLEOTIDE SEQUENCE [LARGE SCALE GENOMIC DNA]</scope>
    <source>
        <strain evidence="2 3">C119</strain>
    </source>
</reference>
<keyword evidence="1" id="KW-1133">Transmembrane helix</keyword>
<name>A0A836LAQ6_9TRYP</name>
<dbReference type="OrthoDB" id="267284at2759"/>
<evidence type="ECO:0000313" key="3">
    <source>
        <dbReference type="Proteomes" id="UP000674318"/>
    </source>
</evidence>
<sequence>MSSHSLSQAEMPAQLPPVIDSARAQYPFCIVWSPIPILSWFLPFVGHVGVCDSHGHIYDFQGSYRIGQDRMLFGNPVKYWDLSRYYIPSFYTPNLYDSAERGEAVRREVAAYDKAVASTVTHFQQCETYNFFTNNCHALAAASMNQQCLKKRKMGTVSIAIGMMLHGRYISLGHFMKAHLPFILLIAVVFILLLGFL</sequence>
<feature type="transmembrane region" description="Helical" evidence="1">
    <location>
        <begin position="178"/>
        <end position="196"/>
    </location>
</feature>
<evidence type="ECO:0000256" key="1">
    <source>
        <dbReference type="SAM" id="Phobius"/>
    </source>
</evidence>
<organism evidence="2 3">
    <name type="scientific">Porcisia hertigi</name>
    <dbReference type="NCBI Taxonomy" id="2761500"/>
    <lineage>
        <taxon>Eukaryota</taxon>
        <taxon>Discoba</taxon>
        <taxon>Euglenozoa</taxon>
        <taxon>Kinetoplastea</taxon>
        <taxon>Metakinetoplastina</taxon>
        <taxon>Trypanosomatida</taxon>
        <taxon>Trypanosomatidae</taxon>
        <taxon>Leishmaniinae</taxon>
        <taxon>Porcisia</taxon>
    </lineage>
</organism>
<dbReference type="Proteomes" id="UP000674318">
    <property type="component" value="Unassembled WGS sequence"/>
</dbReference>
<dbReference type="PANTHER" id="PTHR20921">
    <property type="entry name" value="TRANSMEMBRANE PROTEIN 222"/>
    <property type="match status" value="1"/>
</dbReference>
<dbReference type="AlphaFoldDB" id="A0A836LAQ6"/>
<dbReference type="EMBL" id="JAFJZO010000027">
    <property type="protein sequence ID" value="KAG5501440.1"/>
    <property type="molecule type" value="Genomic_DNA"/>
</dbReference>
<accession>A0A836LAQ6</accession>
<keyword evidence="3" id="KW-1185">Reference proteome</keyword>
<dbReference type="InterPro" id="IPR008496">
    <property type="entry name" value="TMEM222/RTE1"/>
</dbReference>
<dbReference type="PANTHER" id="PTHR20921:SF0">
    <property type="entry name" value="TRANSMEMBRANE PROTEIN 222"/>
    <property type="match status" value="1"/>
</dbReference>
<comment type="caution">
    <text evidence="2">The sequence shown here is derived from an EMBL/GenBank/DDBJ whole genome shotgun (WGS) entry which is preliminary data.</text>
</comment>
<keyword evidence="1" id="KW-0472">Membrane</keyword>